<dbReference type="Pfam" id="PF25954">
    <property type="entry name" value="Beta-barrel_RND_2"/>
    <property type="match status" value="1"/>
</dbReference>
<dbReference type="Gene3D" id="1.10.287.470">
    <property type="entry name" value="Helix hairpin bin"/>
    <property type="match status" value="1"/>
</dbReference>
<dbReference type="Gene3D" id="2.40.420.20">
    <property type="match status" value="1"/>
</dbReference>
<dbReference type="Pfam" id="PF25973">
    <property type="entry name" value="BSH_CzcB"/>
    <property type="match status" value="1"/>
</dbReference>
<dbReference type="PANTHER" id="PTHR30469:SF33">
    <property type="entry name" value="SLR1207 PROTEIN"/>
    <property type="match status" value="1"/>
</dbReference>
<dbReference type="InterPro" id="IPR058647">
    <property type="entry name" value="BSH_CzcB-like"/>
</dbReference>
<evidence type="ECO:0000259" key="3">
    <source>
        <dbReference type="Pfam" id="PF25973"/>
    </source>
</evidence>
<keyword evidence="1" id="KW-0175">Coiled coil</keyword>
<dbReference type="EMBL" id="LAZR01000250">
    <property type="protein sequence ID" value="KKN79265.1"/>
    <property type="molecule type" value="Genomic_DNA"/>
</dbReference>
<feature type="domain" description="CusB-like beta-barrel" evidence="2">
    <location>
        <begin position="204"/>
        <end position="271"/>
    </location>
</feature>
<protein>
    <submittedName>
        <fullName evidence="5">Uncharacterized protein</fullName>
    </submittedName>
</protein>
<proteinExistence type="predicted"/>
<dbReference type="Gene3D" id="2.40.50.100">
    <property type="match status" value="1"/>
</dbReference>
<reference evidence="5" key="1">
    <citation type="journal article" date="2015" name="Nature">
        <title>Complex archaea that bridge the gap between prokaryotes and eukaryotes.</title>
        <authorList>
            <person name="Spang A."/>
            <person name="Saw J.H."/>
            <person name="Jorgensen S.L."/>
            <person name="Zaremba-Niedzwiedzka K."/>
            <person name="Martijn J."/>
            <person name="Lind A.E."/>
            <person name="van Eijk R."/>
            <person name="Schleper C."/>
            <person name="Guy L."/>
            <person name="Ettema T.J."/>
        </authorList>
    </citation>
    <scope>NUCLEOTIDE SEQUENCE</scope>
</reference>
<feature type="coiled-coil region" evidence="1">
    <location>
        <begin position="99"/>
        <end position="126"/>
    </location>
</feature>
<gene>
    <name evidence="5" type="ORF">LCGC14_0341510</name>
</gene>
<dbReference type="Gene3D" id="2.40.30.170">
    <property type="match status" value="1"/>
</dbReference>
<name>A0A0F9TDF7_9ZZZZ</name>
<sequence length="353" mass="38683">MGNASWKLLQLVLGLTAFFVLHGCGGKDDPPAAATRSSTPIAAFEVRTEDLSRPLNVAAPVQPSALINLAARTAGTVQEVLYEEGDRVPRGQLLARLDVAEASAELDRAEAELASAVLDYERAVELQRRGVATQLEFQTARVAKEVAESHKALWESRVSYGRIEAPQDSMIIARHIEPGEAVQTQDTLFELANMERLVLRLGMSELDVVHLEPGQAMPLTFDALPEVTLEGRVRRIFPAAQGTSRLITVEIELPQSAWEQGVKPGFLARIDTTIDRRPDTLVVPAAAIGSSEQGHYVYAIKDDRLQRRQIETGISRSRWTEVLNGVEPGEMILASNPIDMADDQAVRVVTTHE</sequence>
<organism evidence="5">
    <name type="scientific">marine sediment metagenome</name>
    <dbReference type="NCBI Taxonomy" id="412755"/>
    <lineage>
        <taxon>unclassified sequences</taxon>
        <taxon>metagenomes</taxon>
        <taxon>ecological metagenomes</taxon>
    </lineage>
</organism>
<evidence type="ECO:0000259" key="2">
    <source>
        <dbReference type="Pfam" id="PF25954"/>
    </source>
</evidence>
<evidence type="ECO:0000313" key="5">
    <source>
        <dbReference type="EMBL" id="KKN79265.1"/>
    </source>
</evidence>
<dbReference type="InterPro" id="IPR006143">
    <property type="entry name" value="RND_pump_MFP"/>
</dbReference>
<dbReference type="PANTHER" id="PTHR30469">
    <property type="entry name" value="MULTIDRUG RESISTANCE PROTEIN MDTA"/>
    <property type="match status" value="1"/>
</dbReference>
<dbReference type="GO" id="GO:1990281">
    <property type="term" value="C:efflux pump complex"/>
    <property type="evidence" value="ECO:0007669"/>
    <property type="project" value="TreeGrafter"/>
</dbReference>
<evidence type="ECO:0000256" key="1">
    <source>
        <dbReference type="SAM" id="Coils"/>
    </source>
</evidence>
<dbReference type="SUPFAM" id="SSF111369">
    <property type="entry name" value="HlyD-like secretion proteins"/>
    <property type="match status" value="1"/>
</dbReference>
<dbReference type="InterPro" id="IPR058792">
    <property type="entry name" value="Beta-barrel_RND_2"/>
</dbReference>
<dbReference type="AlphaFoldDB" id="A0A0F9TDF7"/>
<comment type="caution">
    <text evidence="5">The sequence shown here is derived from an EMBL/GenBank/DDBJ whole genome shotgun (WGS) entry which is preliminary data.</text>
</comment>
<feature type="domain" description="YknX-like C-terminal permuted SH3-like" evidence="4">
    <location>
        <begin position="281"/>
        <end position="347"/>
    </location>
</feature>
<feature type="domain" description="CzcB-like barrel-sandwich hybrid" evidence="3">
    <location>
        <begin position="68"/>
        <end position="193"/>
    </location>
</feature>
<dbReference type="InterPro" id="IPR058637">
    <property type="entry name" value="YknX-like_C"/>
</dbReference>
<dbReference type="Pfam" id="PF25989">
    <property type="entry name" value="YknX_C"/>
    <property type="match status" value="1"/>
</dbReference>
<dbReference type="NCBIfam" id="TIGR01730">
    <property type="entry name" value="RND_mfp"/>
    <property type="match status" value="1"/>
</dbReference>
<evidence type="ECO:0000259" key="4">
    <source>
        <dbReference type="Pfam" id="PF25989"/>
    </source>
</evidence>
<accession>A0A0F9TDF7</accession>
<dbReference type="GO" id="GO:0015562">
    <property type="term" value="F:efflux transmembrane transporter activity"/>
    <property type="evidence" value="ECO:0007669"/>
    <property type="project" value="TreeGrafter"/>
</dbReference>